<comment type="subcellular location">
    <subcellularLocation>
        <location evidence="1">Membrane</location>
        <topology evidence="1">Multi-pass membrane protein</topology>
    </subcellularLocation>
</comment>
<dbReference type="InterPro" id="IPR044880">
    <property type="entry name" value="NCX_ion-bd_dom_sf"/>
</dbReference>
<evidence type="ECO:0000256" key="1">
    <source>
        <dbReference type="ARBA" id="ARBA00004141"/>
    </source>
</evidence>
<feature type="compositionally biased region" description="Acidic residues" evidence="7">
    <location>
        <begin position="162"/>
        <end position="184"/>
    </location>
</feature>
<dbReference type="InterPro" id="IPR004837">
    <property type="entry name" value="NaCa_Exmemb"/>
</dbReference>
<dbReference type="GO" id="GO:0008273">
    <property type="term" value="F:calcium, potassium:sodium antiporter activity"/>
    <property type="evidence" value="ECO:0007669"/>
    <property type="project" value="TreeGrafter"/>
</dbReference>
<evidence type="ECO:0000313" key="10">
    <source>
        <dbReference type="EMBL" id="KAH0562085.1"/>
    </source>
</evidence>
<feature type="domain" description="Sodium/calcium exchanger membrane region" evidence="9">
    <location>
        <begin position="228"/>
        <end position="344"/>
    </location>
</feature>
<evidence type="ECO:0000256" key="6">
    <source>
        <dbReference type="ARBA" id="ARBA00023136"/>
    </source>
</evidence>
<dbReference type="PANTHER" id="PTHR10846">
    <property type="entry name" value="SODIUM/POTASSIUM/CALCIUM EXCHANGER"/>
    <property type="match status" value="1"/>
</dbReference>
<name>A0A9P8RRD7_9PEZI</name>
<evidence type="ECO:0000259" key="9">
    <source>
        <dbReference type="Pfam" id="PF01699"/>
    </source>
</evidence>
<evidence type="ECO:0000256" key="3">
    <source>
        <dbReference type="ARBA" id="ARBA00022449"/>
    </source>
</evidence>
<organism evidence="10 11">
    <name type="scientific">Trichoglossum hirsutum</name>
    <dbReference type="NCBI Taxonomy" id="265104"/>
    <lineage>
        <taxon>Eukaryota</taxon>
        <taxon>Fungi</taxon>
        <taxon>Dikarya</taxon>
        <taxon>Ascomycota</taxon>
        <taxon>Pezizomycotina</taxon>
        <taxon>Geoglossomycetes</taxon>
        <taxon>Geoglossales</taxon>
        <taxon>Geoglossaceae</taxon>
        <taxon>Trichoglossum</taxon>
    </lineage>
</organism>
<evidence type="ECO:0000256" key="2">
    <source>
        <dbReference type="ARBA" id="ARBA00005364"/>
    </source>
</evidence>
<comment type="caution">
    <text evidence="10">The sequence shown here is derived from an EMBL/GenBank/DDBJ whole genome shotgun (WGS) entry which is preliminary data.</text>
</comment>
<feature type="domain" description="Sodium/calcium exchanger membrane region" evidence="9">
    <location>
        <begin position="12"/>
        <end position="148"/>
    </location>
</feature>
<feature type="transmembrane region" description="Helical" evidence="8">
    <location>
        <begin position="109"/>
        <end position="131"/>
    </location>
</feature>
<keyword evidence="4 8" id="KW-0812">Transmembrane</keyword>
<dbReference type="PANTHER" id="PTHR10846:SF8">
    <property type="entry name" value="INNER MEMBRANE PROTEIN YRBG"/>
    <property type="match status" value="1"/>
</dbReference>
<evidence type="ECO:0000256" key="5">
    <source>
        <dbReference type="ARBA" id="ARBA00022989"/>
    </source>
</evidence>
<feature type="transmembrane region" description="Helical" evidence="8">
    <location>
        <begin position="137"/>
        <end position="154"/>
    </location>
</feature>
<feature type="transmembrane region" description="Helical" evidence="8">
    <location>
        <begin position="258"/>
        <end position="279"/>
    </location>
</feature>
<protein>
    <recommendedName>
        <fullName evidence="9">Sodium/calcium exchanger membrane region domain-containing protein</fullName>
    </recommendedName>
</protein>
<dbReference type="Gene3D" id="1.20.1420.30">
    <property type="entry name" value="NCX, central ion-binding region"/>
    <property type="match status" value="2"/>
</dbReference>
<feature type="transmembrane region" description="Helical" evidence="8">
    <location>
        <begin position="78"/>
        <end position="97"/>
    </location>
</feature>
<accession>A0A9P8RRD7</accession>
<dbReference type="Proteomes" id="UP000750711">
    <property type="component" value="Unassembled WGS sequence"/>
</dbReference>
<feature type="transmembrane region" description="Helical" evidence="8">
    <location>
        <begin position="12"/>
        <end position="30"/>
    </location>
</feature>
<reference evidence="10" key="1">
    <citation type="submission" date="2021-03" db="EMBL/GenBank/DDBJ databases">
        <title>Comparative genomics and phylogenomic investigation of the class Geoglossomycetes provide insights into ecological specialization and systematics.</title>
        <authorList>
            <person name="Melie T."/>
            <person name="Pirro S."/>
            <person name="Miller A.N."/>
            <person name="Quandt A."/>
        </authorList>
    </citation>
    <scope>NUCLEOTIDE SEQUENCE</scope>
    <source>
        <strain evidence="10">CAQ_001_2017</strain>
    </source>
</reference>
<evidence type="ECO:0000313" key="11">
    <source>
        <dbReference type="Proteomes" id="UP000750711"/>
    </source>
</evidence>
<keyword evidence="3" id="KW-0813">Transport</keyword>
<evidence type="ECO:0000256" key="7">
    <source>
        <dbReference type="SAM" id="MobiDB-lite"/>
    </source>
</evidence>
<dbReference type="GO" id="GO:0005262">
    <property type="term" value="F:calcium channel activity"/>
    <property type="evidence" value="ECO:0007669"/>
    <property type="project" value="TreeGrafter"/>
</dbReference>
<keyword evidence="3" id="KW-0050">Antiport</keyword>
<dbReference type="GO" id="GO:0006874">
    <property type="term" value="P:intracellular calcium ion homeostasis"/>
    <property type="evidence" value="ECO:0007669"/>
    <property type="project" value="TreeGrafter"/>
</dbReference>
<keyword evidence="6 8" id="KW-0472">Membrane</keyword>
<dbReference type="InterPro" id="IPR004481">
    <property type="entry name" value="K/Na/Ca-exchanger"/>
</dbReference>
<keyword evidence="11" id="KW-1185">Reference proteome</keyword>
<dbReference type="Pfam" id="PF01699">
    <property type="entry name" value="Na_Ca_ex"/>
    <property type="match status" value="2"/>
</dbReference>
<feature type="transmembrane region" description="Helical" evidence="8">
    <location>
        <begin position="326"/>
        <end position="346"/>
    </location>
</feature>
<keyword evidence="5 8" id="KW-1133">Transmembrane helix</keyword>
<evidence type="ECO:0000256" key="4">
    <source>
        <dbReference type="ARBA" id="ARBA00022692"/>
    </source>
</evidence>
<dbReference type="EMBL" id="JAGHQM010000415">
    <property type="protein sequence ID" value="KAH0562085.1"/>
    <property type="molecule type" value="Genomic_DNA"/>
</dbReference>
<gene>
    <name evidence="10" type="ORF">GP486_003212</name>
</gene>
<dbReference type="GO" id="GO:0005886">
    <property type="term" value="C:plasma membrane"/>
    <property type="evidence" value="ECO:0007669"/>
    <property type="project" value="TreeGrafter"/>
</dbReference>
<feature type="transmembrane region" description="Helical" evidence="8">
    <location>
        <begin position="291"/>
        <end position="314"/>
    </location>
</feature>
<sequence length="373" mass="39244">MTMDWENICFNAAAFVAGLFVLEYGADRFIDSTAVVARRLSVSPTLVALLTAGAEWEELAVIIAAISQRRSSLALGNILGSSISNILGAFSLGLLFYPGAVSFDRSSKIYSAMLLVFTTFLVGVLACGAIGRAVGAILIMLFAGYVVSVGYGIYKNVLAAPEDSDSDSSDSDSGSDESGDEVGDEEKNGDAADEELTHEAIPLTAGGATPKSPALRRRRPPRSLLYHICQLIIGFLVLSLSGYVLSHSVSAIADEFNLSGTLLGMTILSIATTLPEKFVAIVSGARGHGGIVVANTAGSNVFLLTLCSGILFSAGNLEYLKDSVTAFELASTWVSAVLFFLAVFFGSNRWHFVSKKLLSQEAAKPEGAPARTS</sequence>
<dbReference type="AlphaFoldDB" id="A0A9P8RRD7"/>
<comment type="similarity">
    <text evidence="2">Belongs to the Ca(2+):cation antiporter (CaCA) (TC 2.A.19) family. SLC24A subfamily.</text>
</comment>
<evidence type="ECO:0000256" key="8">
    <source>
        <dbReference type="SAM" id="Phobius"/>
    </source>
</evidence>
<feature type="region of interest" description="Disordered" evidence="7">
    <location>
        <begin position="161"/>
        <end position="191"/>
    </location>
</feature>
<proteinExistence type="inferred from homology"/>
<dbReference type="FunFam" id="1.20.1420.30:FF:000039">
    <property type="entry name" value="WGS project CABT00000000 data, contig 2.3"/>
    <property type="match status" value="1"/>
</dbReference>
<feature type="transmembrane region" description="Helical" evidence="8">
    <location>
        <begin position="224"/>
        <end position="246"/>
    </location>
</feature>